<sequence length="397" mass="42943">MGFKYLIISRILRSIGLIFITLSSSLYLSLLHFSPALIGLIFAGVIAFSSSISLGLGFLGDRIGYKKILIIGDSFAVIGVLLLAITSNPSFIILALIISGISGSAGGMRGLFSTGLTALVMSNWPEERERVTRIAVLTSVASISSVGGSLMLTFHSYLPVSPIESYRILFFVSFLMLLVSQINLFFLKERPRPKKTTKILKRSSLSYSLKVIASNSLAGFGIGIAIPLLPLWFSLRFHMPSSEIGLIFTASYISTSLGSFLATRVSFETLKVASITRILNGVFLILMALSPFSVVSALIYVIRGFNAGLGAPNRTAVNIRGISSEDYGTASSLQGVATRFSQLSSGIGGYLMEVALPLPEEVGGIIQAIGGFTYMRLLRKRKEEKKVIDKEENKRPL</sequence>
<feature type="transmembrane region" description="Helical" evidence="1">
    <location>
        <begin position="244"/>
        <end position="267"/>
    </location>
</feature>
<gene>
    <name evidence="3" type="ORF">B6F84_12045</name>
</gene>
<organism evidence="3 4">
    <name type="scientific">Acidianus manzaensis</name>
    <dbReference type="NCBI Taxonomy" id="282676"/>
    <lineage>
        <taxon>Archaea</taxon>
        <taxon>Thermoproteota</taxon>
        <taxon>Thermoprotei</taxon>
        <taxon>Sulfolobales</taxon>
        <taxon>Sulfolobaceae</taxon>
        <taxon>Acidianus</taxon>
    </lineage>
</organism>
<dbReference type="InterPro" id="IPR011701">
    <property type="entry name" value="MFS"/>
</dbReference>
<feature type="transmembrane region" description="Helical" evidence="1">
    <location>
        <begin position="36"/>
        <end position="56"/>
    </location>
</feature>
<dbReference type="STRING" id="282676.B6F84_12045"/>
<evidence type="ECO:0000256" key="1">
    <source>
        <dbReference type="SAM" id="Phobius"/>
    </source>
</evidence>
<keyword evidence="1" id="KW-0472">Membrane</keyword>
<feature type="transmembrane region" description="Helical" evidence="1">
    <location>
        <begin position="91"/>
        <end position="112"/>
    </location>
</feature>
<dbReference type="AlphaFoldDB" id="A0A1W6K3W0"/>
<dbReference type="Proteomes" id="UP000193404">
    <property type="component" value="Chromosome"/>
</dbReference>
<feature type="transmembrane region" description="Helical" evidence="1">
    <location>
        <begin position="207"/>
        <end position="232"/>
    </location>
</feature>
<dbReference type="PROSITE" id="PS50850">
    <property type="entry name" value="MFS"/>
    <property type="match status" value="1"/>
</dbReference>
<feature type="domain" description="Major facilitator superfamily (MFS) profile" evidence="2">
    <location>
        <begin position="1"/>
        <end position="382"/>
    </location>
</feature>
<dbReference type="InterPro" id="IPR020846">
    <property type="entry name" value="MFS_dom"/>
</dbReference>
<accession>A0A1W6K3W0</accession>
<dbReference type="Gene3D" id="1.20.1250.20">
    <property type="entry name" value="MFS general substrate transporter like domains"/>
    <property type="match status" value="2"/>
</dbReference>
<feature type="transmembrane region" description="Helical" evidence="1">
    <location>
        <begin position="12"/>
        <end position="30"/>
    </location>
</feature>
<feature type="transmembrane region" description="Helical" evidence="1">
    <location>
        <begin position="133"/>
        <end position="154"/>
    </location>
</feature>
<dbReference type="InterPro" id="IPR036259">
    <property type="entry name" value="MFS_trans_sf"/>
</dbReference>
<keyword evidence="1" id="KW-1133">Transmembrane helix</keyword>
<protein>
    <submittedName>
        <fullName evidence="3">MFS transporter</fullName>
    </submittedName>
</protein>
<proteinExistence type="predicted"/>
<keyword evidence="1" id="KW-0812">Transmembrane</keyword>
<evidence type="ECO:0000259" key="2">
    <source>
        <dbReference type="PROSITE" id="PS50850"/>
    </source>
</evidence>
<dbReference type="OrthoDB" id="56622at2157"/>
<feature type="transmembrane region" description="Helical" evidence="1">
    <location>
        <begin position="68"/>
        <end position="85"/>
    </location>
</feature>
<evidence type="ECO:0000313" key="4">
    <source>
        <dbReference type="Proteomes" id="UP000193404"/>
    </source>
</evidence>
<dbReference type="PANTHER" id="PTHR23520">
    <property type="entry name" value="TRANSPORTER, PUTATIVE (AFU_ORTHOLOGUE AFUA_3G04000)-RELATED"/>
    <property type="match status" value="1"/>
</dbReference>
<dbReference type="Pfam" id="PF07690">
    <property type="entry name" value="MFS_1"/>
    <property type="match status" value="2"/>
</dbReference>
<keyword evidence="4" id="KW-1185">Reference proteome</keyword>
<name>A0A1W6K3W0_9CREN</name>
<dbReference type="PANTHER" id="PTHR23520:SF5">
    <property type="entry name" value="TRANSPORTER, PUTATIVE (AFU_ORTHOLOGUE AFUA_3G04000)-RELATED"/>
    <property type="match status" value="1"/>
</dbReference>
<dbReference type="KEGG" id="aman:B6F84_12045"/>
<feature type="transmembrane region" description="Helical" evidence="1">
    <location>
        <begin position="166"/>
        <end position="186"/>
    </location>
</feature>
<dbReference type="GO" id="GO:0022857">
    <property type="term" value="F:transmembrane transporter activity"/>
    <property type="evidence" value="ECO:0007669"/>
    <property type="project" value="InterPro"/>
</dbReference>
<dbReference type="SUPFAM" id="SSF103473">
    <property type="entry name" value="MFS general substrate transporter"/>
    <property type="match status" value="1"/>
</dbReference>
<evidence type="ECO:0000313" key="3">
    <source>
        <dbReference type="EMBL" id="ARM77190.1"/>
    </source>
</evidence>
<feature type="transmembrane region" description="Helical" evidence="1">
    <location>
        <begin position="279"/>
        <end position="302"/>
    </location>
</feature>
<reference evidence="3 4" key="1">
    <citation type="submission" date="2017-03" db="EMBL/GenBank/DDBJ databases">
        <title>Sulfur activation and transportation mechanism of thermophilic Archaea Acidianus manzaensis YN-25.</title>
        <authorList>
            <person name="Ma Y."/>
            <person name="Yang Y."/>
            <person name="Xia J."/>
        </authorList>
    </citation>
    <scope>NUCLEOTIDE SEQUENCE [LARGE SCALE GENOMIC DNA]</scope>
    <source>
        <strain evidence="3 4">YN-25</strain>
    </source>
</reference>
<dbReference type="EMBL" id="CP020477">
    <property type="protein sequence ID" value="ARM77190.1"/>
    <property type="molecule type" value="Genomic_DNA"/>
</dbReference>